<dbReference type="RefSeq" id="WP_001764988.1">
    <property type="nucleotide sequence ID" value="NZ_JASVWJ010000031.1"/>
</dbReference>
<protein>
    <submittedName>
        <fullName evidence="2">DUF3742 domain-containing protein</fullName>
    </submittedName>
</protein>
<dbReference type="EMBL" id="JASVWL010000041">
    <property type="protein sequence ID" value="MDL5356757.1"/>
    <property type="molecule type" value="Genomic_DNA"/>
</dbReference>
<evidence type="ECO:0000313" key="2">
    <source>
        <dbReference type="EMBL" id="MDL5356757.1"/>
    </source>
</evidence>
<dbReference type="AlphaFoldDB" id="A0AAW7CS45"/>
<dbReference type="Proteomes" id="UP001224739">
    <property type="component" value="Unassembled WGS sequence"/>
</dbReference>
<keyword evidence="1" id="KW-0812">Transmembrane</keyword>
<dbReference type="GeneID" id="83614465"/>
<name>A0AAW7CS45_9GAMM</name>
<evidence type="ECO:0000313" key="3">
    <source>
        <dbReference type="Proteomes" id="UP001224739"/>
    </source>
</evidence>
<keyword evidence="1" id="KW-0472">Membrane</keyword>
<sequence>MSDKITISRGERWGIKLAHGTKWGIRGVKKLDRYCTEKAKEKGLPGWLGHLPKIIIITILILSAVFNLPLLFIIFCLYLLLHVKYDDTSGILDTPDNSLFNDDPLVERTYDNVNSIDDGAPYGESHGTWGDN</sequence>
<feature type="transmembrane region" description="Helical" evidence="1">
    <location>
        <begin position="54"/>
        <end position="81"/>
    </location>
</feature>
<proteinExistence type="predicted"/>
<organism evidence="2 3">
    <name type="scientific">Proteus faecis</name>
    <dbReference type="NCBI Taxonomy" id="2050967"/>
    <lineage>
        <taxon>Bacteria</taxon>
        <taxon>Pseudomonadati</taxon>
        <taxon>Pseudomonadota</taxon>
        <taxon>Gammaproteobacteria</taxon>
        <taxon>Enterobacterales</taxon>
        <taxon>Morganellaceae</taxon>
        <taxon>Proteus</taxon>
    </lineage>
</organism>
<gene>
    <name evidence="2" type="ORF">QSH02_18215</name>
</gene>
<reference evidence="2" key="1">
    <citation type="submission" date="2023-06" db="EMBL/GenBank/DDBJ databases">
        <title>Acute promotion of culturable opportunistic pathogens and persistent increase of antibiotic resistance following antibiotic exposure in mouse gut microbiota.</title>
        <authorList>
            <person name="Li L."/>
            <person name="Wang B."/>
            <person name="Sun Y."/>
            <person name="Wang M."/>
            <person name="Xu H."/>
        </authorList>
    </citation>
    <scope>NUCLEOTIDE SEQUENCE</scope>
    <source>
        <strain evidence="2">EPA10_1</strain>
    </source>
</reference>
<comment type="caution">
    <text evidence="2">The sequence shown here is derived from an EMBL/GenBank/DDBJ whole genome shotgun (WGS) entry which is preliminary data.</text>
</comment>
<accession>A0AAW7CS45</accession>
<evidence type="ECO:0000256" key="1">
    <source>
        <dbReference type="SAM" id="Phobius"/>
    </source>
</evidence>
<keyword evidence="1" id="KW-1133">Transmembrane helix</keyword>